<feature type="transmembrane region" description="Helical" evidence="1">
    <location>
        <begin position="328"/>
        <end position="348"/>
    </location>
</feature>
<proteinExistence type="predicted"/>
<dbReference type="Proteomes" id="UP000095287">
    <property type="component" value="Unplaced"/>
</dbReference>
<keyword evidence="1" id="KW-0472">Membrane</keyword>
<dbReference type="WBParaSite" id="L893_g20331.t1">
    <property type="protein sequence ID" value="L893_g20331.t1"/>
    <property type="gene ID" value="L893_g20331"/>
</dbReference>
<reference evidence="3" key="1">
    <citation type="submission" date="2016-11" db="UniProtKB">
        <authorList>
            <consortium name="WormBaseParasite"/>
        </authorList>
    </citation>
    <scope>IDENTIFICATION</scope>
</reference>
<evidence type="ECO:0000256" key="1">
    <source>
        <dbReference type="SAM" id="Phobius"/>
    </source>
</evidence>
<accession>A0A1I7YW19</accession>
<name>A0A1I7YW19_9BILA</name>
<protein>
    <submittedName>
        <fullName evidence="3">FBA_2 domain-containing protein</fullName>
    </submittedName>
</protein>
<keyword evidence="1" id="KW-1133">Transmembrane helix</keyword>
<sequence length="353" mass="40045">MDSLPQIFVENVCLCLDRRSIRESCKILSWWGQVFSTTFKKIHTLCVFPDQDGGKLYAVAQASSHDAVPLDSVDLQFITSFSILPWFVARFDSEITEITLNQLQRLVQFIKPTTEGLPPVRYAYQSSNTLQLQGSTWISKKLLSMRLPVDSVYLSLKEEELQAAAEEFFENTGPLYNVTIWYTHSALKQSTVDALIDKFVPVDGGGFCLTRYTELTRAQLEKLVLKCERAGKKVMVDVCPEDFTCISKVTDFFDFDRHYSTKKVKDGEVIANRDGAKLVLRVTHLAGVLIWKWDSPCDVPLRVTMHWPRAEEARANMDTAGGGRFRPLAVAVALSLFPPFFICMFYLIPAWSL</sequence>
<organism evidence="2 3">
    <name type="scientific">Steinernema glaseri</name>
    <dbReference type="NCBI Taxonomy" id="37863"/>
    <lineage>
        <taxon>Eukaryota</taxon>
        <taxon>Metazoa</taxon>
        <taxon>Ecdysozoa</taxon>
        <taxon>Nematoda</taxon>
        <taxon>Chromadorea</taxon>
        <taxon>Rhabditida</taxon>
        <taxon>Tylenchina</taxon>
        <taxon>Panagrolaimomorpha</taxon>
        <taxon>Strongyloidoidea</taxon>
        <taxon>Steinernematidae</taxon>
        <taxon>Steinernema</taxon>
    </lineage>
</organism>
<keyword evidence="2" id="KW-1185">Reference proteome</keyword>
<evidence type="ECO:0000313" key="3">
    <source>
        <dbReference type="WBParaSite" id="L893_g20331.t1"/>
    </source>
</evidence>
<keyword evidence="1" id="KW-0812">Transmembrane</keyword>
<evidence type="ECO:0000313" key="2">
    <source>
        <dbReference type="Proteomes" id="UP000095287"/>
    </source>
</evidence>
<dbReference type="AlphaFoldDB" id="A0A1I7YW19"/>